<dbReference type="AlphaFoldDB" id="Q4TFY5"/>
<accession>Q4TFY5</accession>
<keyword evidence="1" id="KW-1133">Transmembrane helix</keyword>
<keyword evidence="1" id="KW-0472">Membrane</keyword>
<dbReference type="EMBL" id="CAAE01004104">
    <property type="protein sequence ID" value="CAF88197.1"/>
    <property type="molecule type" value="Genomic_DNA"/>
</dbReference>
<organism evidence="2">
    <name type="scientific">Tetraodon nigroviridis</name>
    <name type="common">Spotted green pufferfish</name>
    <name type="synonym">Chelonodon nigroviridis</name>
    <dbReference type="NCBI Taxonomy" id="99883"/>
    <lineage>
        <taxon>Eukaryota</taxon>
        <taxon>Metazoa</taxon>
        <taxon>Chordata</taxon>
        <taxon>Craniata</taxon>
        <taxon>Vertebrata</taxon>
        <taxon>Euteleostomi</taxon>
        <taxon>Actinopterygii</taxon>
        <taxon>Neopterygii</taxon>
        <taxon>Teleostei</taxon>
        <taxon>Neoteleostei</taxon>
        <taxon>Acanthomorphata</taxon>
        <taxon>Eupercaria</taxon>
        <taxon>Tetraodontiformes</taxon>
        <taxon>Tetradontoidea</taxon>
        <taxon>Tetraodontidae</taxon>
        <taxon>Tetraodon</taxon>
    </lineage>
</organism>
<proteinExistence type="predicted"/>
<sequence>VALLGIDICGAFVDRLGERFRGYLGTGEIFLFSYITHLFFTALGLYR</sequence>
<comment type="caution">
    <text evidence="2">The sequence shown here is derived from an EMBL/GenBank/DDBJ whole genome shotgun (WGS) entry which is preliminary data.</text>
</comment>
<evidence type="ECO:0000313" key="2">
    <source>
        <dbReference type="EMBL" id="CAF88197.1"/>
    </source>
</evidence>
<dbReference type="KEGG" id="tng:GSTEN00001386G001"/>
<protein>
    <submittedName>
        <fullName evidence="2">(spotted green pufferfish) hypothetical protein</fullName>
    </submittedName>
</protein>
<reference evidence="2" key="2">
    <citation type="submission" date="2004-02" db="EMBL/GenBank/DDBJ databases">
        <authorList>
            <consortium name="Genoscope"/>
            <consortium name="Whitehead Institute Centre for Genome Research"/>
        </authorList>
    </citation>
    <scope>NUCLEOTIDE SEQUENCE</scope>
</reference>
<reference evidence="2" key="1">
    <citation type="journal article" date="2004" name="Nature">
        <title>Genome duplication in the teleost fish Tetraodon nigroviridis reveals the early vertebrate proto-karyotype.</title>
        <authorList>
            <person name="Jaillon O."/>
            <person name="Aury J.-M."/>
            <person name="Brunet F."/>
            <person name="Petit J.-L."/>
            <person name="Stange-Thomann N."/>
            <person name="Mauceli E."/>
            <person name="Bouneau L."/>
            <person name="Fischer C."/>
            <person name="Ozouf-Costaz C."/>
            <person name="Bernot A."/>
            <person name="Nicaud S."/>
            <person name="Jaffe D."/>
            <person name="Fisher S."/>
            <person name="Lutfalla G."/>
            <person name="Dossat C."/>
            <person name="Segurens B."/>
            <person name="Dasilva C."/>
            <person name="Salanoubat M."/>
            <person name="Levy M."/>
            <person name="Boudet N."/>
            <person name="Castellano S."/>
            <person name="Anthouard V."/>
            <person name="Jubin C."/>
            <person name="Castelli V."/>
            <person name="Katinka M."/>
            <person name="Vacherie B."/>
            <person name="Biemont C."/>
            <person name="Skalli Z."/>
            <person name="Cattolico L."/>
            <person name="Poulain J."/>
            <person name="De Berardinis V."/>
            <person name="Cruaud C."/>
            <person name="Duprat S."/>
            <person name="Brottier P."/>
            <person name="Coutanceau J.-P."/>
            <person name="Gouzy J."/>
            <person name="Parra G."/>
            <person name="Lardier G."/>
            <person name="Chapple C."/>
            <person name="McKernan K.J."/>
            <person name="McEwan P."/>
            <person name="Bosak S."/>
            <person name="Kellis M."/>
            <person name="Volff J.-N."/>
            <person name="Guigo R."/>
            <person name="Zody M.C."/>
            <person name="Mesirov J."/>
            <person name="Lindblad-Toh K."/>
            <person name="Birren B."/>
            <person name="Nusbaum C."/>
            <person name="Kahn D."/>
            <person name="Robinson-Rechavi M."/>
            <person name="Laudet V."/>
            <person name="Schachter V."/>
            <person name="Quetier F."/>
            <person name="Saurin W."/>
            <person name="Scarpelli C."/>
            <person name="Wincker P."/>
            <person name="Lander E.S."/>
            <person name="Weissenbach J."/>
            <person name="Roest Crollius H."/>
        </authorList>
    </citation>
    <scope>NUCLEOTIDE SEQUENCE [LARGE SCALE GENOMIC DNA]</scope>
</reference>
<evidence type="ECO:0000256" key="1">
    <source>
        <dbReference type="SAM" id="Phobius"/>
    </source>
</evidence>
<feature type="non-terminal residue" evidence="2">
    <location>
        <position position="1"/>
    </location>
</feature>
<gene>
    <name evidence="2" type="ORF">GSTENG00001386001</name>
</gene>
<keyword evidence="1" id="KW-0812">Transmembrane</keyword>
<name>Q4TFY5_TETNG</name>
<feature type="transmembrane region" description="Helical" evidence="1">
    <location>
        <begin position="29"/>
        <end position="46"/>
    </location>
</feature>